<keyword evidence="2" id="KW-1185">Reference proteome</keyword>
<dbReference type="AlphaFoldDB" id="A0AAJ0MD15"/>
<proteinExistence type="predicted"/>
<reference evidence="1" key="1">
    <citation type="journal article" date="2023" name="Mol. Phylogenet. Evol.">
        <title>Genome-scale phylogeny and comparative genomics of the fungal order Sordariales.</title>
        <authorList>
            <person name="Hensen N."/>
            <person name="Bonometti L."/>
            <person name="Westerberg I."/>
            <person name="Brannstrom I.O."/>
            <person name="Guillou S."/>
            <person name="Cros-Aarteil S."/>
            <person name="Calhoun S."/>
            <person name="Haridas S."/>
            <person name="Kuo A."/>
            <person name="Mondo S."/>
            <person name="Pangilinan J."/>
            <person name="Riley R."/>
            <person name="LaButti K."/>
            <person name="Andreopoulos B."/>
            <person name="Lipzen A."/>
            <person name="Chen C."/>
            <person name="Yan M."/>
            <person name="Daum C."/>
            <person name="Ng V."/>
            <person name="Clum A."/>
            <person name="Steindorff A."/>
            <person name="Ohm R.A."/>
            <person name="Martin F."/>
            <person name="Silar P."/>
            <person name="Natvig D.O."/>
            <person name="Lalanne C."/>
            <person name="Gautier V."/>
            <person name="Ament-Velasquez S.L."/>
            <person name="Kruys A."/>
            <person name="Hutchinson M.I."/>
            <person name="Powell A.J."/>
            <person name="Barry K."/>
            <person name="Miller A.N."/>
            <person name="Grigoriev I.V."/>
            <person name="Debuchy R."/>
            <person name="Gladieux P."/>
            <person name="Hiltunen Thoren M."/>
            <person name="Johannesson H."/>
        </authorList>
    </citation>
    <scope>NUCLEOTIDE SEQUENCE</scope>
    <source>
        <strain evidence="1">CBS 955.72</strain>
    </source>
</reference>
<reference evidence="1" key="2">
    <citation type="submission" date="2023-06" db="EMBL/GenBank/DDBJ databases">
        <authorList>
            <consortium name="Lawrence Berkeley National Laboratory"/>
            <person name="Haridas S."/>
            <person name="Hensen N."/>
            <person name="Bonometti L."/>
            <person name="Westerberg I."/>
            <person name="Brannstrom I.O."/>
            <person name="Guillou S."/>
            <person name="Cros-Aarteil S."/>
            <person name="Calhoun S."/>
            <person name="Kuo A."/>
            <person name="Mondo S."/>
            <person name="Pangilinan J."/>
            <person name="Riley R."/>
            <person name="Labutti K."/>
            <person name="Andreopoulos B."/>
            <person name="Lipzen A."/>
            <person name="Chen C."/>
            <person name="Yanf M."/>
            <person name="Daum C."/>
            <person name="Ng V."/>
            <person name="Clum A."/>
            <person name="Steindorff A."/>
            <person name="Ohm R."/>
            <person name="Martin F."/>
            <person name="Silar P."/>
            <person name="Natvig D."/>
            <person name="Lalanne C."/>
            <person name="Gautier V."/>
            <person name="Ament-Velasquez S.L."/>
            <person name="Kruys A."/>
            <person name="Hutchinson M.I."/>
            <person name="Powell A.J."/>
            <person name="Barry K."/>
            <person name="Miller A.N."/>
            <person name="Grigoriev I.V."/>
            <person name="Debuchy R."/>
            <person name="Gladieux P."/>
            <person name="Thoren M.H."/>
            <person name="Johannesson H."/>
        </authorList>
    </citation>
    <scope>NUCLEOTIDE SEQUENCE</scope>
    <source>
        <strain evidence="1">CBS 955.72</strain>
    </source>
</reference>
<protein>
    <submittedName>
        <fullName evidence="1">Uncharacterized protein</fullName>
    </submittedName>
</protein>
<gene>
    <name evidence="1" type="ORF">B0T25DRAFT_549989</name>
</gene>
<sequence>MPASCCYPSISESRTHELCFTWHSIDNEDDNIFITKMAKHQTRQRRIRHTLSNCFTFTYLRPRPPADPATPQIRPFRWIITSCYLPQEYHAQTLQKQSPWYLLLRCMLTDLPGQLENGIGTPWRDHQLKDTRESKALAPSHSGIHSDMRCSAFSKLRWGRRIVFSELSKDEPQYLTGRWLISAYLWSESREWLQNVDVRSLITFDNATCIRGLEKASCNICPSPRPEFKIFYQLDQLLGEPKPALLSHASHPCCRNNSAIPPGAPIPQRLSKLGQLMDKEARTLLYSNY</sequence>
<dbReference type="Proteomes" id="UP001275084">
    <property type="component" value="Unassembled WGS sequence"/>
</dbReference>
<name>A0AAJ0MD15_9PEZI</name>
<dbReference type="EMBL" id="JAUIQD010000005">
    <property type="protein sequence ID" value="KAK3350182.1"/>
    <property type="molecule type" value="Genomic_DNA"/>
</dbReference>
<accession>A0AAJ0MD15</accession>
<comment type="caution">
    <text evidence="1">The sequence shown here is derived from an EMBL/GenBank/DDBJ whole genome shotgun (WGS) entry which is preliminary data.</text>
</comment>
<evidence type="ECO:0000313" key="2">
    <source>
        <dbReference type="Proteomes" id="UP001275084"/>
    </source>
</evidence>
<evidence type="ECO:0000313" key="1">
    <source>
        <dbReference type="EMBL" id="KAK3350182.1"/>
    </source>
</evidence>
<organism evidence="1 2">
    <name type="scientific">Lasiosphaeria hispida</name>
    <dbReference type="NCBI Taxonomy" id="260671"/>
    <lineage>
        <taxon>Eukaryota</taxon>
        <taxon>Fungi</taxon>
        <taxon>Dikarya</taxon>
        <taxon>Ascomycota</taxon>
        <taxon>Pezizomycotina</taxon>
        <taxon>Sordariomycetes</taxon>
        <taxon>Sordariomycetidae</taxon>
        <taxon>Sordariales</taxon>
        <taxon>Lasiosphaeriaceae</taxon>
        <taxon>Lasiosphaeria</taxon>
    </lineage>
</organism>